<dbReference type="InterPro" id="IPR019756">
    <property type="entry name" value="Pept_S26A_signal_pept_1_Ser-AS"/>
</dbReference>
<dbReference type="InterPro" id="IPR036286">
    <property type="entry name" value="LexA/Signal_pep-like_sf"/>
</dbReference>
<dbReference type="InterPro" id="IPR000223">
    <property type="entry name" value="Pept_S26A_signal_pept_1"/>
</dbReference>
<gene>
    <name evidence="10" type="primary">lepB</name>
    <name evidence="10" type="ORF">ACFSUF_16305</name>
</gene>
<keyword evidence="5 7" id="KW-0645">Protease</keyword>
<keyword evidence="7" id="KW-1133">Transmembrane helix</keyword>
<accession>A0ABW5PGE4</accession>
<dbReference type="EMBL" id="JBHUME010000009">
    <property type="protein sequence ID" value="MFD2613979.1"/>
    <property type="molecule type" value="Genomic_DNA"/>
</dbReference>
<evidence type="ECO:0000313" key="10">
    <source>
        <dbReference type="EMBL" id="MFD2613979.1"/>
    </source>
</evidence>
<feature type="transmembrane region" description="Helical" evidence="7">
    <location>
        <begin position="7"/>
        <end position="29"/>
    </location>
</feature>
<evidence type="ECO:0000256" key="5">
    <source>
        <dbReference type="ARBA" id="ARBA00022670"/>
    </source>
</evidence>
<proteinExistence type="inferred from homology"/>
<evidence type="ECO:0000256" key="6">
    <source>
        <dbReference type="ARBA" id="ARBA00022801"/>
    </source>
</evidence>
<dbReference type="Pfam" id="PF10502">
    <property type="entry name" value="Peptidase_S26"/>
    <property type="match status" value="1"/>
</dbReference>
<comment type="subcellular location">
    <subcellularLocation>
        <location evidence="2">Cell membrane</location>
        <topology evidence="2">Single-pass type II membrane protein</topology>
    </subcellularLocation>
    <subcellularLocation>
        <location evidence="8">Membrane</location>
        <topology evidence="8">Single-pass type II membrane protein</topology>
    </subcellularLocation>
</comment>
<dbReference type="PROSITE" id="PS00761">
    <property type="entry name" value="SPASE_I_3"/>
    <property type="match status" value="1"/>
</dbReference>
<dbReference type="GO" id="GO:0009003">
    <property type="term" value="F:signal peptidase activity"/>
    <property type="evidence" value="ECO:0007669"/>
    <property type="project" value="UniProtKB-EC"/>
</dbReference>
<keyword evidence="6 7" id="KW-0378">Hydrolase</keyword>
<dbReference type="RefSeq" id="WP_377604336.1">
    <property type="nucleotide sequence ID" value="NZ_JBHUME010000009.1"/>
</dbReference>
<comment type="catalytic activity">
    <reaction evidence="1 7">
        <text>Cleavage of hydrophobic, N-terminal signal or leader sequences from secreted and periplasmic proteins.</text>
        <dbReference type="EC" id="3.4.21.89"/>
    </reaction>
</comment>
<dbReference type="Gene3D" id="2.10.109.10">
    <property type="entry name" value="Umud Fragment, subunit A"/>
    <property type="match status" value="1"/>
</dbReference>
<dbReference type="PANTHER" id="PTHR43390:SF1">
    <property type="entry name" value="CHLOROPLAST PROCESSING PEPTIDASE"/>
    <property type="match status" value="1"/>
</dbReference>
<dbReference type="SUPFAM" id="SSF51306">
    <property type="entry name" value="LexA/Signal peptidase"/>
    <property type="match status" value="1"/>
</dbReference>
<evidence type="ECO:0000256" key="4">
    <source>
        <dbReference type="ARBA" id="ARBA00013208"/>
    </source>
</evidence>
<reference evidence="11" key="1">
    <citation type="journal article" date="2019" name="Int. J. Syst. Evol. Microbiol.">
        <title>The Global Catalogue of Microorganisms (GCM) 10K type strain sequencing project: providing services to taxonomists for standard genome sequencing and annotation.</title>
        <authorList>
            <consortium name="The Broad Institute Genomics Platform"/>
            <consortium name="The Broad Institute Genome Sequencing Center for Infectious Disease"/>
            <person name="Wu L."/>
            <person name="Ma J."/>
        </authorList>
    </citation>
    <scope>NUCLEOTIDE SEQUENCE [LARGE SCALE GENOMIC DNA]</scope>
    <source>
        <strain evidence="11">KCTC 3950</strain>
    </source>
</reference>
<name>A0ABW5PGE4_9BACL</name>
<dbReference type="NCBIfam" id="TIGR02227">
    <property type="entry name" value="sigpep_I_bact"/>
    <property type="match status" value="1"/>
</dbReference>
<feature type="domain" description="Peptidase S26" evidence="9">
    <location>
        <begin position="8"/>
        <end position="183"/>
    </location>
</feature>
<dbReference type="EC" id="3.4.21.89" evidence="4 7"/>
<evidence type="ECO:0000313" key="11">
    <source>
        <dbReference type="Proteomes" id="UP001597541"/>
    </source>
</evidence>
<dbReference type="InterPro" id="IPR019758">
    <property type="entry name" value="Pept_S26A_signal_pept_1_CS"/>
</dbReference>
<evidence type="ECO:0000259" key="9">
    <source>
        <dbReference type="Pfam" id="PF10502"/>
    </source>
</evidence>
<dbReference type="Proteomes" id="UP001597541">
    <property type="component" value="Unassembled WGS sequence"/>
</dbReference>
<keyword evidence="7" id="KW-0472">Membrane</keyword>
<dbReference type="PROSITE" id="PS00760">
    <property type="entry name" value="SPASE_I_2"/>
    <property type="match status" value="1"/>
</dbReference>
<evidence type="ECO:0000256" key="7">
    <source>
        <dbReference type="RuleBase" id="RU003993"/>
    </source>
</evidence>
<dbReference type="PANTHER" id="PTHR43390">
    <property type="entry name" value="SIGNAL PEPTIDASE I"/>
    <property type="match status" value="1"/>
</dbReference>
<evidence type="ECO:0000256" key="2">
    <source>
        <dbReference type="ARBA" id="ARBA00004401"/>
    </source>
</evidence>
<comment type="similarity">
    <text evidence="3 8">Belongs to the peptidase S26 family.</text>
</comment>
<dbReference type="InterPro" id="IPR019533">
    <property type="entry name" value="Peptidase_S26"/>
</dbReference>
<evidence type="ECO:0000256" key="8">
    <source>
        <dbReference type="RuleBase" id="RU362042"/>
    </source>
</evidence>
<keyword evidence="7" id="KW-0812">Transmembrane</keyword>
<evidence type="ECO:0000256" key="1">
    <source>
        <dbReference type="ARBA" id="ARBA00000677"/>
    </source>
</evidence>
<keyword evidence="11" id="KW-1185">Reference proteome</keyword>
<sequence length="184" mass="21145">MKLWQEIRSWIGSIGLAFVLVLIIGIFVFQPFKVSGHSMDPTLHDKERIYVSKISNTLSYLPAYGDIVVIDSRVDRGRTWEDRIAEHPLIALLTGRKEEDIFYVKRLIGKPGDVLELKEQQMYRNGELLKEAYIKEPMMAVSYQKWVVPEGHVFVMGDNRNNSLDSRAIGFIPIDHVLGVKKFP</sequence>
<dbReference type="CDD" id="cd06530">
    <property type="entry name" value="S26_SPase_I"/>
    <property type="match status" value="1"/>
</dbReference>
<comment type="caution">
    <text evidence="10">The sequence shown here is derived from an EMBL/GenBank/DDBJ whole genome shotgun (WGS) entry which is preliminary data.</text>
</comment>
<protein>
    <recommendedName>
        <fullName evidence="4 7">Signal peptidase I</fullName>
        <ecNumber evidence="4 7">3.4.21.89</ecNumber>
    </recommendedName>
</protein>
<organism evidence="10 11">
    <name type="scientific">Paenibacillus gansuensis</name>
    <dbReference type="NCBI Taxonomy" id="306542"/>
    <lineage>
        <taxon>Bacteria</taxon>
        <taxon>Bacillati</taxon>
        <taxon>Bacillota</taxon>
        <taxon>Bacilli</taxon>
        <taxon>Bacillales</taxon>
        <taxon>Paenibacillaceae</taxon>
        <taxon>Paenibacillus</taxon>
    </lineage>
</organism>
<dbReference type="InterPro" id="IPR019757">
    <property type="entry name" value="Pept_S26A_signal_pept_1_Lys-AS"/>
</dbReference>
<evidence type="ECO:0000256" key="3">
    <source>
        <dbReference type="ARBA" id="ARBA00009370"/>
    </source>
</evidence>
<dbReference type="PRINTS" id="PR00727">
    <property type="entry name" value="LEADERPTASE"/>
</dbReference>
<dbReference type="PROSITE" id="PS00501">
    <property type="entry name" value="SPASE_I_1"/>
    <property type="match status" value="1"/>
</dbReference>